<gene>
    <name evidence="1" type="ORF">QWY96_00490</name>
</gene>
<protein>
    <submittedName>
        <fullName evidence="1">Type I secretion C-terminal target domain-containing protein</fullName>
    </submittedName>
</protein>
<dbReference type="NCBIfam" id="TIGR03661">
    <property type="entry name" value="T1SS_VCA0849"/>
    <property type="match status" value="1"/>
</dbReference>
<proteinExistence type="predicted"/>
<organism evidence="1 2">
    <name type="scientific">Vibrio artabrorum</name>
    <dbReference type="NCBI Taxonomy" id="446374"/>
    <lineage>
        <taxon>Bacteria</taxon>
        <taxon>Pseudomonadati</taxon>
        <taxon>Pseudomonadota</taxon>
        <taxon>Gammaproteobacteria</taxon>
        <taxon>Vibrionales</taxon>
        <taxon>Vibrionaceae</taxon>
        <taxon>Vibrio</taxon>
    </lineage>
</organism>
<evidence type="ECO:0000313" key="1">
    <source>
        <dbReference type="EMBL" id="MDN3699769.1"/>
    </source>
</evidence>
<dbReference type="Proteomes" id="UP001223712">
    <property type="component" value="Unassembled WGS sequence"/>
</dbReference>
<keyword evidence="2" id="KW-1185">Reference proteome</keyword>
<comment type="caution">
    <text evidence="1">The sequence shown here is derived from an EMBL/GenBank/DDBJ whole genome shotgun (WGS) entry which is preliminary data.</text>
</comment>
<name>A0ABT8CEI2_9VIBR</name>
<evidence type="ECO:0000313" key="2">
    <source>
        <dbReference type="Proteomes" id="UP001223712"/>
    </source>
</evidence>
<dbReference type="InterPro" id="IPR019960">
    <property type="entry name" value="T1SS_VCA0849"/>
</dbReference>
<reference evidence="2" key="1">
    <citation type="journal article" date="2019" name="Int. J. Syst. Evol. Microbiol.">
        <title>The Global Catalogue of Microorganisms (GCM) 10K type strain sequencing project: providing services to taxonomists for standard genome sequencing and annotation.</title>
        <authorList>
            <consortium name="The Broad Institute Genomics Platform"/>
            <consortium name="The Broad Institute Genome Sequencing Center for Infectious Disease"/>
            <person name="Wu L."/>
            <person name="Ma J."/>
        </authorList>
    </citation>
    <scope>NUCLEOTIDE SEQUENCE [LARGE SCALE GENOMIC DNA]</scope>
    <source>
        <strain evidence="2">CECT 7226</strain>
    </source>
</reference>
<dbReference type="Gene3D" id="2.150.10.10">
    <property type="entry name" value="Serralysin-like metalloprotease, C-terminal"/>
    <property type="match status" value="1"/>
</dbReference>
<sequence>MRYVQGNEAVTEDPQFDYVAVDSNGAESTVETVTIDIEDPQQYNVISAASNDPLYAESGNDLFIGDSGDNIFIWLDSALDNSTDIVKDFELYVNSSGDLIDLSDLLEDPQDETQMAALLDSIEVTVDGEDISLSIPINGGDDVQTIVVEGIATELGGSIDLGNDLAVLGELIKNDAA</sequence>
<dbReference type="EMBL" id="JAUFQY010000001">
    <property type="protein sequence ID" value="MDN3699769.1"/>
    <property type="molecule type" value="Genomic_DNA"/>
</dbReference>
<dbReference type="InterPro" id="IPR011049">
    <property type="entry name" value="Serralysin-like_metalloprot_C"/>
</dbReference>
<accession>A0ABT8CEI2</accession>
<dbReference type="SUPFAM" id="SSF51120">
    <property type="entry name" value="beta-Roll"/>
    <property type="match status" value="1"/>
</dbReference>